<feature type="compositionally biased region" description="Low complexity" evidence="1">
    <location>
        <begin position="617"/>
        <end position="644"/>
    </location>
</feature>
<reference evidence="4 5" key="1">
    <citation type="submission" date="2019-03" db="EMBL/GenBank/DDBJ databases">
        <title>Genomic Encyclopedia of Type Strains, Phase IV (KMG-IV): sequencing the most valuable type-strain genomes for metagenomic binning, comparative biology and taxonomic classification.</title>
        <authorList>
            <person name="Goeker M."/>
        </authorList>
    </citation>
    <scope>NUCLEOTIDE SEQUENCE [LARGE SCALE GENOMIC DNA]</scope>
    <source>
        <strain evidence="4 5">DSM 2286</strain>
    </source>
</reference>
<dbReference type="GO" id="GO:0016887">
    <property type="term" value="F:ATP hydrolysis activity"/>
    <property type="evidence" value="ECO:0007669"/>
    <property type="project" value="InterPro"/>
</dbReference>
<dbReference type="RefSeq" id="WP_131297852.1">
    <property type="nucleotide sequence ID" value="NZ_JBHLST010000028.1"/>
</dbReference>
<dbReference type="AlphaFoldDB" id="A0A4R1Q2Q0"/>
<dbReference type="InterPro" id="IPR008866">
    <property type="entry name" value="Phage_lambda_GpA-like"/>
</dbReference>
<evidence type="ECO:0000313" key="4">
    <source>
        <dbReference type="EMBL" id="TCL34816.1"/>
    </source>
</evidence>
<evidence type="ECO:0000313" key="5">
    <source>
        <dbReference type="Proteomes" id="UP000295169"/>
    </source>
</evidence>
<comment type="caution">
    <text evidence="4">The sequence shown here is derived from an EMBL/GenBank/DDBJ whole genome shotgun (WGS) entry which is preliminary data.</text>
</comment>
<name>A0A4R1Q2Q0_9GAMM</name>
<proteinExistence type="inferred from homology"/>
<dbReference type="InterPro" id="IPR046453">
    <property type="entry name" value="GpA_ATPase"/>
</dbReference>
<dbReference type="Proteomes" id="UP000295169">
    <property type="component" value="Unassembled WGS sequence"/>
</dbReference>
<evidence type="ECO:0000259" key="3">
    <source>
        <dbReference type="Pfam" id="PF20454"/>
    </source>
</evidence>
<dbReference type="Pfam" id="PF20454">
    <property type="entry name" value="GpA_nuclease"/>
    <property type="match status" value="1"/>
</dbReference>
<sequence length="658" mass="73526">MNQRYADGAEQYRSAYLRGLQPDPELWDDEWADEYMRIPRETGAAEPGPYRTDRTPYAREPMRCLSPSHPAKRVVTMVASQLMKTQIALNWIGGCIHMAPANILMLLPSLALAKRVSGRVGKTIDATPVLRERVASPRSRDSRNTMDTKEFEGGTLYATTAGSASNLAELAARYIYGDEVDRWDVDVDNEGDPIELAETRASTFGRNAKIYFSSSPTIKGASRIADLFAQSDQRHYYVPCPHCGEMQTLEWENLKYSDDYSQVQYLCCNPDCGCLIDEHHKGDMLARGEWRAQAEGDGETVGFTLNALYAPLGWVSWLGLAKQYDKAKAAQDKGDLEPMQVFYNTRLARLWDAAQEMTKASELKARAEDYRLGSVPRGALILTAAVDTQHNRLELLVIGWGEGMERWVVDHQVIMGDPADERTWALLDDKLKARYRHDSGVELAICATAIDSGGHHTDEVYQFTRLRRWRNILAVKGASRAGRPVLAQRPSKVDVTWKGTTHKEGAELWMIGTDTAKDWIYNRYGLGEGPGAIHFSKDLPDDFYDQAVAERKIARYVKGHKRIEWVKGKADRNEALDLLVYNLAMAHLLGLNRYREPEWAKLRQNVGQGNLFTESATDTAPAATPAASQPASPAPATTAAAPAPARRRSISGYLNARR</sequence>
<feature type="domain" description="Terminase large subunit GpA endonuclease" evidence="3">
    <location>
        <begin position="300"/>
        <end position="593"/>
    </location>
</feature>
<feature type="region of interest" description="Disordered" evidence="1">
    <location>
        <begin position="617"/>
        <end position="658"/>
    </location>
</feature>
<dbReference type="HAMAP" id="MF_04144">
    <property type="entry name" value="TERL_LAMBDA"/>
    <property type="match status" value="1"/>
</dbReference>
<dbReference type="EMBL" id="SMMU01000001">
    <property type="protein sequence ID" value="TCL34816.1"/>
    <property type="molecule type" value="Genomic_DNA"/>
</dbReference>
<protein>
    <submittedName>
        <fullName evidence="4">Phage terminase large subunit GpA-like protein</fullName>
    </submittedName>
</protein>
<dbReference type="GO" id="GO:0004519">
    <property type="term" value="F:endonuclease activity"/>
    <property type="evidence" value="ECO:0007669"/>
    <property type="project" value="InterPro"/>
</dbReference>
<dbReference type="InterPro" id="IPR046454">
    <property type="entry name" value="GpA_endonuclease"/>
</dbReference>
<evidence type="ECO:0000256" key="1">
    <source>
        <dbReference type="SAM" id="MobiDB-lite"/>
    </source>
</evidence>
<dbReference type="Pfam" id="PF05876">
    <property type="entry name" value="GpA_ATPase"/>
    <property type="match status" value="1"/>
</dbReference>
<accession>A0A4R1Q2Q0</accession>
<evidence type="ECO:0000259" key="2">
    <source>
        <dbReference type="Pfam" id="PF05876"/>
    </source>
</evidence>
<organism evidence="4 5">
    <name type="scientific">Azotobacter chroococcum</name>
    <dbReference type="NCBI Taxonomy" id="353"/>
    <lineage>
        <taxon>Bacteria</taxon>
        <taxon>Pseudomonadati</taxon>
        <taxon>Pseudomonadota</taxon>
        <taxon>Gammaproteobacteria</taxon>
        <taxon>Pseudomonadales</taxon>
        <taxon>Pseudomonadaceae</taxon>
        <taxon>Azotobacter</taxon>
    </lineage>
</organism>
<dbReference type="Gene3D" id="3.40.50.300">
    <property type="entry name" value="P-loop containing nucleotide triphosphate hydrolases"/>
    <property type="match status" value="1"/>
</dbReference>
<dbReference type="GO" id="GO:0005524">
    <property type="term" value="F:ATP binding"/>
    <property type="evidence" value="ECO:0007669"/>
    <property type="project" value="InterPro"/>
</dbReference>
<gene>
    <name evidence="4" type="ORF">EV691_101255</name>
</gene>
<feature type="domain" description="Phage terminase large subunit GpA ATPase" evidence="2">
    <location>
        <begin position="44"/>
        <end position="290"/>
    </location>
</feature>
<dbReference type="InterPro" id="IPR027417">
    <property type="entry name" value="P-loop_NTPase"/>
</dbReference>